<reference evidence="2 3" key="1">
    <citation type="journal article" date="2021" name="Nat. Commun.">
        <title>Reductive evolution and unique predatory mode in the CPR bacterium Vampirococcus lugosii.</title>
        <authorList>
            <person name="Moreira D."/>
            <person name="Zivanovic Y."/>
            <person name="Lopez-Archilla A.I."/>
            <person name="Iniesto M."/>
            <person name="Lopez-Garcia P."/>
        </authorList>
    </citation>
    <scope>NUCLEOTIDE SEQUENCE [LARGE SCALE GENOMIC DNA]</scope>
    <source>
        <strain evidence="2">Chiprana</strain>
    </source>
</reference>
<evidence type="ECO:0000313" key="2">
    <source>
        <dbReference type="EMBL" id="MBS8122391.1"/>
    </source>
</evidence>
<proteinExistence type="predicted"/>
<protein>
    <submittedName>
        <fullName evidence="2">Uncharacterized protein</fullName>
    </submittedName>
</protein>
<keyword evidence="3" id="KW-1185">Reference proteome</keyword>
<organism evidence="2 3">
    <name type="scientific">Candidatus Vampirococcus lugosii</name>
    <dbReference type="NCBI Taxonomy" id="2789015"/>
    <lineage>
        <taxon>Bacteria</taxon>
        <taxon>Candidatus Absconditibacteriota</taxon>
        <taxon>Vampirococcus</taxon>
    </lineage>
</organism>
<sequence>MKTIGFRKPYKKKSIFKRIFINISYIYIFFLFSFFYLFSAYNTISPAISSGGIDFNILEEKIEDIAIYVWSFDSDLSRFLLSLKVILDTYKLEGNIFDENTEDLFVIVSYFENNIYKINNITKNKYEDFLNLLGESLEYKKTIFYLLGKDKTQNYIIALQNSNEVRPNGGFFGSYILVQIENGRLLNYELIDSYQVNHINPDAKIQAPKRRQENISKNDIGFVSSNVLGFTDRDGQNIIDIHNQAFPDISIDGIIFLQSDLFNEIIPGFEKKIWEWQFINANTDKIESNNGDGKKAIYMQEVNNFINKNFLSLTNLALQNFNKIIQKGYIQIYIPNIKNEFNDFLIKNNLSTQFEENKIYSWDFNYSYNKIDGFVDKNIQIFSGNKLLYSQGNNIIDFGKFKEGNYKINISYDLNIPTYYENFISNLESKYEISNSEREKHILNLTYIFDNMGIFLLSQKLRYTKYFLKKIKKFGNNRNGSIQYFIVFNRLKMK</sequence>
<evidence type="ECO:0000256" key="1">
    <source>
        <dbReference type="SAM" id="Phobius"/>
    </source>
</evidence>
<dbReference type="InterPro" id="IPR025101">
    <property type="entry name" value="DUF4012"/>
</dbReference>
<name>A0ABS5QP92_9BACT</name>
<comment type="caution">
    <text evidence="2">The sequence shown here is derived from an EMBL/GenBank/DDBJ whole genome shotgun (WGS) entry which is preliminary data.</text>
</comment>
<accession>A0ABS5QP92</accession>
<dbReference type="EMBL" id="JAEDAM010000084">
    <property type="protein sequence ID" value="MBS8122391.1"/>
    <property type="molecule type" value="Genomic_DNA"/>
</dbReference>
<keyword evidence="1" id="KW-0812">Transmembrane</keyword>
<feature type="transmembrane region" description="Helical" evidence="1">
    <location>
        <begin position="20"/>
        <end position="41"/>
    </location>
</feature>
<dbReference type="Pfam" id="PF13196">
    <property type="entry name" value="DUF4012"/>
    <property type="match status" value="1"/>
</dbReference>
<evidence type="ECO:0000313" key="3">
    <source>
        <dbReference type="Proteomes" id="UP000680365"/>
    </source>
</evidence>
<keyword evidence="1" id="KW-1133">Transmembrane helix</keyword>
<dbReference type="Proteomes" id="UP000680365">
    <property type="component" value="Unassembled WGS sequence"/>
</dbReference>
<keyword evidence="1" id="KW-0472">Membrane</keyword>
<gene>
    <name evidence="2" type="ORF">VAMP_379n50</name>
</gene>